<reference evidence="3" key="1">
    <citation type="submission" date="2024-01" db="EMBL/GenBank/DDBJ databases">
        <title>Synechococcus elongatus PCC 11802, a close yet different native of Synechococcus elongatus PCC 11801.</title>
        <authorList>
            <person name="Jaiswal D."/>
            <person name="Sengupta A."/>
            <person name="Sengupta S."/>
            <person name="Pakrasi H.B."/>
            <person name="Wangikar P."/>
        </authorList>
    </citation>
    <scope>NUCLEOTIDE SEQUENCE</scope>
    <source>
        <strain evidence="3">PCC 11802</strain>
    </source>
</reference>
<gene>
    <name evidence="3" type="ORF">EKO22_04095</name>
</gene>
<feature type="domain" description="Glycosyl transferase family 1" evidence="2">
    <location>
        <begin position="215"/>
        <end position="364"/>
    </location>
</feature>
<dbReference type="PANTHER" id="PTHR46401">
    <property type="entry name" value="GLYCOSYLTRANSFERASE WBBK-RELATED"/>
    <property type="match status" value="1"/>
</dbReference>
<dbReference type="Gene3D" id="3.40.50.2000">
    <property type="entry name" value="Glycogen Phosphorylase B"/>
    <property type="match status" value="4"/>
</dbReference>
<protein>
    <submittedName>
        <fullName evidence="3">Glycosyltransferase family 4 protein</fullName>
        <ecNumber evidence="3">2.4.-.-</ecNumber>
    </submittedName>
</protein>
<dbReference type="Pfam" id="PF13692">
    <property type="entry name" value="Glyco_trans_1_4"/>
    <property type="match status" value="1"/>
</dbReference>
<evidence type="ECO:0000313" key="3">
    <source>
        <dbReference type="EMBL" id="QFZ91669.2"/>
    </source>
</evidence>
<name>A0AAT9JVS4_SYNEL</name>
<dbReference type="AlphaFoldDB" id="A0AAT9JVS4"/>
<accession>A0AAT9JVS4</accession>
<dbReference type="InterPro" id="IPR001296">
    <property type="entry name" value="Glyco_trans_1"/>
</dbReference>
<dbReference type="PANTHER" id="PTHR46401:SF2">
    <property type="entry name" value="GLYCOSYLTRANSFERASE WBBK-RELATED"/>
    <property type="match status" value="1"/>
</dbReference>
<evidence type="ECO:0000259" key="2">
    <source>
        <dbReference type="Pfam" id="PF00534"/>
    </source>
</evidence>
<dbReference type="Pfam" id="PF00534">
    <property type="entry name" value="Glycos_transf_1"/>
    <property type="match status" value="1"/>
</dbReference>
<dbReference type="EMBL" id="CP034671">
    <property type="protein sequence ID" value="QFZ91669.2"/>
    <property type="molecule type" value="Genomic_DNA"/>
</dbReference>
<dbReference type="GO" id="GO:0009103">
    <property type="term" value="P:lipopolysaccharide biosynthetic process"/>
    <property type="evidence" value="ECO:0007669"/>
    <property type="project" value="TreeGrafter"/>
</dbReference>
<dbReference type="CDD" id="cd03801">
    <property type="entry name" value="GT4_PimA-like"/>
    <property type="match status" value="2"/>
</dbReference>
<proteinExistence type="predicted"/>
<keyword evidence="1 3" id="KW-0808">Transferase</keyword>
<keyword evidence="3" id="KW-0328">Glycosyltransferase</keyword>
<organism evidence="3">
    <name type="scientific">Synechococcus elongatus PCC 11802</name>
    <dbReference type="NCBI Taxonomy" id="2283154"/>
    <lineage>
        <taxon>Bacteria</taxon>
        <taxon>Bacillati</taxon>
        <taxon>Cyanobacteriota</taxon>
        <taxon>Cyanophyceae</taxon>
        <taxon>Synechococcales</taxon>
        <taxon>Synechococcaceae</taxon>
        <taxon>Synechococcus</taxon>
    </lineage>
</organism>
<dbReference type="SUPFAM" id="SSF53756">
    <property type="entry name" value="UDP-Glycosyltransferase/glycogen phosphorylase"/>
    <property type="match status" value="2"/>
</dbReference>
<dbReference type="GO" id="GO:0016757">
    <property type="term" value="F:glycosyltransferase activity"/>
    <property type="evidence" value="ECO:0007669"/>
    <property type="project" value="UniProtKB-KW"/>
</dbReference>
<sequence length="794" mass="88949">MNIGIIAPSPVPFCIGGAEKLWWGLQEAFNEFTPHSVELIKIPSPEHDFSSLVQSYQVFSQVNLDHFDVIISGKYPAWMVRHSKHVCYLLHRLRGLYDTDNGYQNRLKLKQFSQLRKIVSILESPPNWNQVDALFDELKLFLEREPRDSHLLSYPGQLIRKVIHFCDQAALDPQEIYSYAAISKNVAQRINYFPAGVTPKILYPPSNLKGLHCRGQQYFFTVSRLDNAKRVSLLIAAMKQSKTSLPLLIAGTGPEAEVLKEQADSDPRIEFLGFVKDQDLVDLYANALAVLYVPYDEDYGLVPIEAFCSGKPVITVTDAGGPLEFVRNHETGWVVAPKPVAIAQAIDDCCQNLERAAEYGKAGQAIAETITWQKTVDELLALVEHTPSQFVSPRRPRLLVSSTFTVTPPRNGGQSRYFNLYKSLSRDFEIDLISLGPAGGESKKLQINDSFQETIVPKSSRHQKLETRLERQTKIPTGDLAAALYSSQTPQFLEMLDKSRSQADIVIASHPYLLPWLLPKLNSSRFVYEAFNCEYDLKQGMFPSNNVGISLLHKVQKLESDACQNSDLIVTCLEADWQRLCQLYDCQNVSNIVVPNGVNCQEVVFVNSELRSQWKQRIGYSSFIFLFMGSWHSPNVEAARAIVGWSASFPKQEFLIVGSVGHALQQEFKKLPANVHCLGEVDSRTKQVALSVADVALNPMSSGSGSNLKVVEYLASGLPLITTEFGVRALPAALQEQCLLGDLTEFPNLMQQALNNPHLHDLEVRQSARQIVEEQLDWPAIARDYAIALKSLLK</sequence>
<evidence type="ECO:0000256" key="1">
    <source>
        <dbReference type="ARBA" id="ARBA00022679"/>
    </source>
</evidence>
<dbReference type="RefSeq" id="WP_208677835.1">
    <property type="nucleotide sequence ID" value="NZ_CP034671.2"/>
</dbReference>
<dbReference type="EC" id="2.4.-.-" evidence="3"/>